<dbReference type="CAZy" id="GT2">
    <property type="family name" value="Glycosyltransferase Family 2"/>
</dbReference>
<dbReference type="Gene3D" id="3.90.550.10">
    <property type="entry name" value="Spore Coat Polysaccharide Biosynthesis Protein SpsA, Chain A"/>
    <property type="match status" value="1"/>
</dbReference>
<gene>
    <name evidence="3" type="ordered locus">Ctha_0511</name>
</gene>
<dbReference type="InterPro" id="IPR029044">
    <property type="entry name" value="Nucleotide-diphossugar_trans"/>
</dbReference>
<dbReference type="KEGG" id="cts:Ctha_0511"/>
<keyword evidence="3" id="KW-0808">Transferase</keyword>
<dbReference type="OrthoDB" id="9800276at2"/>
<dbReference type="EMBL" id="CP001100">
    <property type="protein sequence ID" value="ACF12982.1"/>
    <property type="molecule type" value="Genomic_DNA"/>
</dbReference>
<dbReference type="Proteomes" id="UP000001208">
    <property type="component" value="Chromosome"/>
</dbReference>
<proteinExistence type="predicted"/>
<dbReference type="AlphaFoldDB" id="B3QV28"/>
<reference evidence="3 4" key="1">
    <citation type="submission" date="2008-06" db="EMBL/GenBank/DDBJ databases">
        <title>Complete sequence of Chloroherpeton thalassium ATCC 35110.</title>
        <authorList>
            <consortium name="US DOE Joint Genome Institute"/>
            <person name="Lucas S."/>
            <person name="Copeland A."/>
            <person name="Lapidus A."/>
            <person name="Glavina del Rio T."/>
            <person name="Dalin E."/>
            <person name="Tice H."/>
            <person name="Bruce D."/>
            <person name="Goodwin L."/>
            <person name="Pitluck S."/>
            <person name="Schmutz J."/>
            <person name="Larimer F."/>
            <person name="Land M."/>
            <person name="Hauser L."/>
            <person name="Kyrpides N."/>
            <person name="Mikhailova N."/>
            <person name="Liu Z."/>
            <person name="Li T."/>
            <person name="Zhao F."/>
            <person name="Overmann J."/>
            <person name="Bryant D.A."/>
            <person name="Richardson P."/>
        </authorList>
    </citation>
    <scope>NUCLEOTIDE SEQUENCE [LARGE SCALE GENOMIC DNA]</scope>
    <source>
        <strain evidence="4">ATCC 35110 / GB-78</strain>
    </source>
</reference>
<keyword evidence="1" id="KW-1133">Transmembrane helix</keyword>
<dbReference type="PANTHER" id="PTHR43646:SF3">
    <property type="entry name" value="SLR1566 PROTEIN"/>
    <property type="match status" value="1"/>
</dbReference>
<dbReference type="SUPFAM" id="SSF53448">
    <property type="entry name" value="Nucleotide-diphospho-sugar transferases"/>
    <property type="match status" value="1"/>
</dbReference>
<organism evidence="3 4">
    <name type="scientific">Chloroherpeton thalassium (strain ATCC 35110 / GB-78)</name>
    <dbReference type="NCBI Taxonomy" id="517418"/>
    <lineage>
        <taxon>Bacteria</taxon>
        <taxon>Pseudomonadati</taxon>
        <taxon>Chlorobiota</taxon>
        <taxon>Chlorobiia</taxon>
        <taxon>Chlorobiales</taxon>
        <taxon>Chloroherpetonaceae</taxon>
        <taxon>Chloroherpeton</taxon>
    </lineage>
</organism>
<dbReference type="STRING" id="517418.Ctha_0511"/>
<dbReference type="PANTHER" id="PTHR43646">
    <property type="entry name" value="GLYCOSYLTRANSFERASE"/>
    <property type="match status" value="1"/>
</dbReference>
<keyword evidence="1" id="KW-0812">Transmembrane</keyword>
<name>B3QV28_CHLT3</name>
<dbReference type="GO" id="GO:0016740">
    <property type="term" value="F:transferase activity"/>
    <property type="evidence" value="ECO:0007669"/>
    <property type="project" value="UniProtKB-KW"/>
</dbReference>
<evidence type="ECO:0000313" key="4">
    <source>
        <dbReference type="Proteomes" id="UP000001208"/>
    </source>
</evidence>
<evidence type="ECO:0000313" key="3">
    <source>
        <dbReference type="EMBL" id="ACF12982.1"/>
    </source>
</evidence>
<evidence type="ECO:0000259" key="2">
    <source>
        <dbReference type="Pfam" id="PF00535"/>
    </source>
</evidence>
<feature type="transmembrane region" description="Helical" evidence="1">
    <location>
        <begin position="293"/>
        <end position="313"/>
    </location>
</feature>
<feature type="domain" description="Glycosyltransferase 2-like" evidence="2">
    <location>
        <begin position="57"/>
        <end position="230"/>
    </location>
</feature>
<dbReference type="CDD" id="cd00761">
    <property type="entry name" value="Glyco_tranf_GTA_type"/>
    <property type="match status" value="1"/>
</dbReference>
<dbReference type="eggNOG" id="COG1215">
    <property type="taxonomic scope" value="Bacteria"/>
</dbReference>
<feature type="transmembrane region" description="Helical" evidence="1">
    <location>
        <begin position="319"/>
        <end position="339"/>
    </location>
</feature>
<dbReference type="HOGENOM" id="CLU_038143_0_0_10"/>
<feature type="transmembrane region" description="Helical" evidence="1">
    <location>
        <begin position="182"/>
        <end position="199"/>
    </location>
</feature>
<feature type="transmembrane region" description="Helical" evidence="1">
    <location>
        <begin position="346"/>
        <end position="365"/>
    </location>
</feature>
<dbReference type="InterPro" id="IPR001173">
    <property type="entry name" value="Glyco_trans_2-like"/>
</dbReference>
<protein>
    <submittedName>
        <fullName evidence="3">Glycosyl transferase family 2</fullName>
    </submittedName>
</protein>
<evidence type="ECO:0000256" key="1">
    <source>
        <dbReference type="SAM" id="Phobius"/>
    </source>
</evidence>
<dbReference type="Pfam" id="PF00535">
    <property type="entry name" value="Glycos_transf_2"/>
    <property type="match status" value="1"/>
</dbReference>
<dbReference type="RefSeq" id="WP_012499066.1">
    <property type="nucleotide sequence ID" value="NC_011026.1"/>
</dbReference>
<sequence length="408" mass="46300">MEFTPFDPELRTFGVLSLLFLYCLGGWLIMFLRILLTYRNMPVLSKQNYPHHAPLVSVIVPACNEASNIAKTLRSLIIQTYPNVEILAINDRSSDETGKIMRQLSQESARLRYLEIEQLPDDWLGKNHACQKGYELAKGEYFLFTDADVTFQPDVLEKTVAYAAHAHAEHIVTYPKLRTENIFEYALIALFGMLFTWKFNPGEAKNPKNKTAYVGVGAFNFISRRAYETLGTHRRLRAEVADDVMLGYYAKQAGFGTHILNGYDKLSVRWREGFLDTLRGIERSGFPGVNYSWLWVLAGVFGSVFGLILPYWLLFFPGLLAKITAAISFLLIWLSYVTLGNPLGKSAMATALHPFITIAFMYALVKSAVKITMEGGVWWRETFYPLELLKQKVANPSNASSYQTSEEF</sequence>
<feature type="transmembrane region" description="Helical" evidence="1">
    <location>
        <begin position="12"/>
        <end position="36"/>
    </location>
</feature>
<accession>B3QV28</accession>
<keyword evidence="4" id="KW-1185">Reference proteome</keyword>
<keyword evidence="1" id="KW-0472">Membrane</keyword>